<protein>
    <submittedName>
        <fullName evidence="7">Sporulation-delaying protein SdpB</fullName>
    </submittedName>
</protein>
<dbReference type="InterPro" id="IPR011020">
    <property type="entry name" value="HTTM-like"/>
</dbReference>
<evidence type="ECO:0000259" key="6">
    <source>
        <dbReference type="SMART" id="SM00752"/>
    </source>
</evidence>
<feature type="transmembrane region" description="Helical" evidence="5">
    <location>
        <begin position="199"/>
        <end position="226"/>
    </location>
</feature>
<evidence type="ECO:0000256" key="1">
    <source>
        <dbReference type="ARBA" id="ARBA00004127"/>
    </source>
</evidence>
<dbReference type="InterPro" id="IPR023894">
    <property type="entry name" value="Sporulation_SdpB"/>
</dbReference>
<evidence type="ECO:0000256" key="5">
    <source>
        <dbReference type="SAM" id="Phobius"/>
    </source>
</evidence>
<organism evidence="7 8">
    <name type="scientific">Capnocytophaga canimorsus</name>
    <dbReference type="NCBI Taxonomy" id="28188"/>
    <lineage>
        <taxon>Bacteria</taxon>
        <taxon>Pseudomonadati</taxon>
        <taxon>Bacteroidota</taxon>
        <taxon>Flavobacteriia</taxon>
        <taxon>Flavobacteriales</taxon>
        <taxon>Flavobacteriaceae</taxon>
        <taxon>Capnocytophaga</taxon>
    </lineage>
</organism>
<dbReference type="EMBL" id="CP022388">
    <property type="protein sequence ID" value="ATA91020.1"/>
    <property type="molecule type" value="Genomic_DNA"/>
</dbReference>
<dbReference type="RefSeq" id="WP_095916667.1">
    <property type="nucleotide sequence ID" value="NZ_CP022388.1"/>
</dbReference>
<evidence type="ECO:0000313" key="8">
    <source>
        <dbReference type="Proteomes" id="UP000243136"/>
    </source>
</evidence>
<feature type="transmembrane region" description="Helical" evidence="5">
    <location>
        <begin position="63"/>
        <end position="81"/>
    </location>
</feature>
<accession>A0A250G0U9</accession>
<reference evidence="8" key="1">
    <citation type="submission" date="2017-06" db="EMBL/GenBank/DDBJ databases">
        <title>Capnocytophaga spp. assemblies.</title>
        <authorList>
            <person name="Gulvik C.A."/>
        </authorList>
    </citation>
    <scope>NUCLEOTIDE SEQUENCE [LARGE SCALE GENOMIC DNA]</scope>
    <source>
        <strain evidence="8">H5594</strain>
    </source>
</reference>
<evidence type="ECO:0000313" key="7">
    <source>
        <dbReference type="EMBL" id="ATA91020.1"/>
    </source>
</evidence>
<evidence type="ECO:0000256" key="3">
    <source>
        <dbReference type="ARBA" id="ARBA00022989"/>
    </source>
</evidence>
<dbReference type="GO" id="GO:0012505">
    <property type="term" value="C:endomembrane system"/>
    <property type="evidence" value="ECO:0007669"/>
    <property type="project" value="UniProtKB-SubCell"/>
</dbReference>
<dbReference type="AlphaFoldDB" id="A0A250G0U9"/>
<keyword evidence="4 5" id="KW-0472">Membrane</keyword>
<dbReference type="InterPro" id="IPR052964">
    <property type="entry name" value="Sporulation_signal_mat"/>
</dbReference>
<dbReference type="PANTHER" id="PTHR39535">
    <property type="entry name" value="SPORULATION-DELAYING PROTEIN SDPB"/>
    <property type="match status" value="1"/>
</dbReference>
<keyword evidence="2 5" id="KW-0812">Transmembrane</keyword>
<dbReference type="PANTHER" id="PTHR39535:SF2">
    <property type="entry name" value="HTTM DOMAIN-CONTAINING PROTEIN"/>
    <property type="match status" value="1"/>
</dbReference>
<feature type="transmembrane region" description="Helical" evidence="5">
    <location>
        <begin position="87"/>
        <end position="117"/>
    </location>
</feature>
<feature type="transmembrane region" description="Helical" evidence="5">
    <location>
        <begin position="238"/>
        <end position="268"/>
    </location>
</feature>
<proteinExistence type="predicted"/>
<evidence type="ECO:0000256" key="4">
    <source>
        <dbReference type="ARBA" id="ARBA00023136"/>
    </source>
</evidence>
<name>A0A250G0U9_9FLAO</name>
<gene>
    <name evidence="7" type="ORF">CGC56_01845</name>
</gene>
<dbReference type="SMART" id="SM00752">
    <property type="entry name" value="HTTM"/>
    <property type="match status" value="1"/>
</dbReference>
<evidence type="ECO:0000256" key="2">
    <source>
        <dbReference type="ARBA" id="ARBA00022692"/>
    </source>
</evidence>
<dbReference type="NCBIfam" id="TIGR04033">
    <property type="entry name" value="export_SdpB"/>
    <property type="match status" value="1"/>
</dbReference>
<sequence length="277" mass="32170">MLNKNIFTNKLGLVRSILALSLLLTLCLNSTETLFPKEYLNYICGNTFWDKINFFLIFEDIWIARLISIIILTIVIFGFYPKITGVFHWWISFSFFNSCLIVEGGDQILSILTFLLIPITVLDNRKNHWQKSIKQSTLSLNIGNSILFIIKIQASVIYLQASLDKLYKVQEWRNGTAVYYWFNDSVFGAPDYVIGTLNYFLSFPLFITTISWGVVILELLLSFAIFMKSYYKKIFFKLAFLFHLVIAYMHGLPTFFLAMLGLLILYLLPINGDFEKK</sequence>
<dbReference type="Proteomes" id="UP000243136">
    <property type="component" value="Chromosome"/>
</dbReference>
<comment type="subcellular location">
    <subcellularLocation>
        <location evidence="1">Endomembrane system</location>
        <topology evidence="1">Multi-pass membrane protein</topology>
    </subcellularLocation>
</comment>
<keyword evidence="3 5" id="KW-1133">Transmembrane helix</keyword>
<feature type="transmembrane region" description="Helical" evidence="5">
    <location>
        <begin position="138"/>
        <end position="159"/>
    </location>
</feature>
<feature type="domain" description="HTTM-like" evidence="6">
    <location>
        <begin position="3"/>
        <end position="271"/>
    </location>
</feature>